<dbReference type="Proteomes" id="UP000736328">
    <property type="component" value="Unassembled WGS sequence"/>
</dbReference>
<evidence type="ECO:0000256" key="2">
    <source>
        <dbReference type="ARBA" id="ARBA00022676"/>
    </source>
</evidence>
<evidence type="ECO:0000256" key="4">
    <source>
        <dbReference type="SAM" id="Phobius"/>
    </source>
</evidence>
<gene>
    <name evidence="6" type="ORF">HY768_09355</name>
</gene>
<keyword evidence="4" id="KW-0812">Transmembrane</keyword>
<dbReference type="PANTHER" id="PTHR43398">
    <property type="entry name" value="DOLICHOL-PHOSPHATE MANNOSYLTRANSFERASE SUBUNIT 1"/>
    <property type="match status" value="1"/>
</dbReference>
<name>A0A933IA51_UNCT6</name>
<keyword evidence="4" id="KW-1133">Transmembrane helix</keyword>
<dbReference type="GO" id="GO:0004582">
    <property type="term" value="F:dolichyl-phosphate beta-D-mannosyltransferase activity"/>
    <property type="evidence" value="ECO:0007669"/>
    <property type="project" value="InterPro"/>
</dbReference>
<evidence type="ECO:0000259" key="5">
    <source>
        <dbReference type="Pfam" id="PF00535"/>
    </source>
</evidence>
<evidence type="ECO:0000256" key="1">
    <source>
        <dbReference type="ARBA" id="ARBA00006739"/>
    </source>
</evidence>
<dbReference type="AlphaFoldDB" id="A0A933IA51"/>
<dbReference type="EMBL" id="JACQXR010000122">
    <property type="protein sequence ID" value="MBI4727405.1"/>
    <property type="molecule type" value="Genomic_DNA"/>
</dbReference>
<dbReference type="Gene3D" id="3.90.550.10">
    <property type="entry name" value="Spore Coat Polysaccharide Biosynthesis Protein SpsA, Chain A"/>
    <property type="match status" value="1"/>
</dbReference>
<protein>
    <submittedName>
        <fullName evidence="6">Polyprenol monophosphomannose synthase</fullName>
    </submittedName>
</protein>
<evidence type="ECO:0000313" key="6">
    <source>
        <dbReference type="EMBL" id="MBI4727405.1"/>
    </source>
</evidence>
<dbReference type="InterPro" id="IPR039528">
    <property type="entry name" value="DPM1-like"/>
</dbReference>
<keyword evidence="4" id="KW-0472">Membrane</keyword>
<dbReference type="InterPro" id="IPR001173">
    <property type="entry name" value="Glyco_trans_2-like"/>
</dbReference>
<dbReference type="SUPFAM" id="SSF53448">
    <property type="entry name" value="Nucleotide-diphospho-sugar transferases"/>
    <property type="match status" value="1"/>
</dbReference>
<sequence>MIAGIMIPTYCEAKNIRPLVEEILSLNLDLKILIVDDCSPDGTGLIAQELARRHPERVAVMERLTERGRGVAGLAGFKEILTWPAKYVVEMDADFSHHPRYLPAMLEAMEDCDVAVGSRFVRGGRDCGRPWLRRLITFFANIYIRRILEIKIRDGTSGYRCFRREVLESIDLDHAISLGPSVVQEILYKAHLKGFRLKEIPVVFIDRVRGRSTFNWQVFIEGFLMILVLWFLFSRIRRLPTAEEIELYTNEILRNSRTANE</sequence>
<dbReference type="InterPro" id="IPR029044">
    <property type="entry name" value="Nucleotide-diphossugar_trans"/>
</dbReference>
<dbReference type="GO" id="GO:0016020">
    <property type="term" value="C:membrane"/>
    <property type="evidence" value="ECO:0007669"/>
    <property type="project" value="GOC"/>
</dbReference>
<dbReference type="GO" id="GO:0009247">
    <property type="term" value="P:glycolipid biosynthetic process"/>
    <property type="evidence" value="ECO:0007669"/>
    <property type="project" value="TreeGrafter"/>
</dbReference>
<dbReference type="Pfam" id="PF00535">
    <property type="entry name" value="Glycos_transf_2"/>
    <property type="match status" value="1"/>
</dbReference>
<feature type="transmembrane region" description="Helical" evidence="4">
    <location>
        <begin position="214"/>
        <end position="233"/>
    </location>
</feature>
<keyword evidence="2" id="KW-0328">Glycosyltransferase</keyword>
<keyword evidence="3" id="KW-0808">Transferase</keyword>
<dbReference type="FunFam" id="3.90.550.10:FF:000122">
    <property type="entry name" value="Dolichol-phosphate mannosyltransferase subunit 1"/>
    <property type="match status" value="1"/>
</dbReference>
<comment type="caution">
    <text evidence="6">The sequence shown here is derived from an EMBL/GenBank/DDBJ whole genome shotgun (WGS) entry which is preliminary data.</text>
</comment>
<organism evidence="6 7">
    <name type="scientific">candidate division TA06 bacterium</name>
    <dbReference type="NCBI Taxonomy" id="2250710"/>
    <lineage>
        <taxon>Bacteria</taxon>
        <taxon>Bacteria division TA06</taxon>
    </lineage>
</organism>
<dbReference type="PANTHER" id="PTHR43398:SF1">
    <property type="entry name" value="DOLICHOL-PHOSPHATE MANNOSYLTRANSFERASE SUBUNIT 1"/>
    <property type="match status" value="1"/>
</dbReference>
<proteinExistence type="inferred from homology"/>
<comment type="similarity">
    <text evidence="1">Belongs to the glycosyltransferase 2 family.</text>
</comment>
<evidence type="ECO:0000313" key="7">
    <source>
        <dbReference type="Proteomes" id="UP000736328"/>
    </source>
</evidence>
<accession>A0A933IA51</accession>
<reference evidence="6" key="1">
    <citation type="submission" date="2020-07" db="EMBL/GenBank/DDBJ databases">
        <title>Huge and variable diversity of episymbiotic CPR bacteria and DPANN archaea in groundwater ecosystems.</title>
        <authorList>
            <person name="He C.Y."/>
            <person name="Keren R."/>
            <person name="Whittaker M."/>
            <person name="Farag I.F."/>
            <person name="Doudna J."/>
            <person name="Cate J.H.D."/>
            <person name="Banfield J.F."/>
        </authorList>
    </citation>
    <scope>NUCLEOTIDE SEQUENCE</scope>
    <source>
        <strain evidence="6">NC_groundwater_1520_Pr4_B-0.1um_53_5</strain>
    </source>
</reference>
<evidence type="ECO:0000256" key="3">
    <source>
        <dbReference type="ARBA" id="ARBA00022679"/>
    </source>
</evidence>
<feature type="domain" description="Glycosyltransferase 2-like" evidence="5">
    <location>
        <begin position="5"/>
        <end position="169"/>
    </location>
</feature>
<dbReference type="CDD" id="cd06442">
    <property type="entry name" value="DPM1_like"/>
    <property type="match status" value="1"/>
</dbReference>